<sequence length="98" mass="10071">MRPHPHAARRYTRAKCDAADLHPDSRGAYGGAKEPIVTSLVWSDDGPGLSATGSPSPSVAGSRPAPLVLTPQGGGPGHARCDPGRLLTPPGQGRQSRT</sequence>
<gene>
    <name evidence="2" type="ORF">GCM10009682_25980</name>
</gene>
<dbReference type="EMBL" id="BAAALT010000065">
    <property type="protein sequence ID" value="GAA1802903.1"/>
    <property type="molecule type" value="Genomic_DNA"/>
</dbReference>
<evidence type="ECO:0000256" key="1">
    <source>
        <dbReference type="SAM" id="MobiDB-lite"/>
    </source>
</evidence>
<keyword evidence="3" id="KW-1185">Reference proteome</keyword>
<reference evidence="3" key="1">
    <citation type="journal article" date="2019" name="Int. J. Syst. Evol. Microbiol.">
        <title>The Global Catalogue of Microorganisms (GCM) 10K type strain sequencing project: providing services to taxonomists for standard genome sequencing and annotation.</title>
        <authorList>
            <consortium name="The Broad Institute Genomics Platform"/>
            <consortium name="The Broad Institute Genome Sequencing Center for Infectious Disease"/>
            <person name="Wu L."/>
            <person name="Ma J."/>
        </authorList>
    </citation>
    <scope>NUCLEOTIDE SEQUENCE [LARGE SCALE GENOMIC DNA]</scope>
    <source>
        <strain evidence="3">JCM 13250</strain>
    </source>
</reference>
<feature type="compositionally biased region" description="Basic residues" evidence="1">
    <location>
        <begin position="1"/>
        <end position="13"/>
    </location>
</feature>
<feature type="compositionally biased region" description="Basic and acidic residues" evidence="1">
    <location>
        <begin position="14"/>
        <end position="25"/>
    </location>
</feature>
<evidence type="ECO:0000313" key="2">
    <source>
        <dbReference type="EMBL" id="GAA1802903.1"/>
    </source>
</evidence>
<proteinExistence type="predicted"/>
<comment type="caution">
    <text evidence="2">The sequence shown here is derived from an EMBL/GenBank/DDBJ whole genome shotgun (WGS) entry which is preliminary data.</text>
</comment>
<protein>
    <submittedName>
        <fullName evidence="2">Uncharacterized protein</fullName>
    </submittedName>
</protein>
<organism evidence="2 3">
    <name type="scientific">Luedemannella flava</name>
    <dbReference type="NCBI Taxonomy" id="349316"/>
    <lineage>
        <taxon>Bacteria</taxon>
        <taxon>Bacillati</taxon>
        <taxon>Actinomycetota</taxon>
        <taxon>Actinomycetes</taxon>
        <taxon>Micromonosporales</taxon>
        <taxon>Micromonosporaceae</taxon>
        <taxon>Luedemannella</taxon>
    </lineage>
</organism>
<evidence type="ECO:0000313" key="3">
    <source>
        <dbReference type="Proteomes" id="UP001500218"/>
    </source>
</evidence>
<dbReference type="RefSeq" id="WP_344130102.1">
    <property type="nucleotide sequence ID" value="NZ_BAAALT010000065.1"/>
</dbReference>
<name>A0ABP4YAE6_9ACTN</name>
<feature type="region of interest" description="Disordered" evidence="1">
    <location>
        <begin position="1"/>
        <end position="98"/>
    </location>
</feature>
<accession>A0ABP4YAE6</accession>
<dbReference type="Proteomes" id="UP001500218">
    <property type="component" value="Unassembled WGS sequence"/>
</dbReference>